<reference evidence="2 3" key="1">
    <citation type="journal article" date="2019" name="Genome Biol. Evol.">
        <title>Genomic Plasticity Mediated by Transposable Elements in the Plant Pathogenic Fungus Colletotrichum higginsianum.</title>
        <authorList>
            <person name="Tsushima A."/>
            <person name="Gan P."/>
            <person name="Kumakura N."/>
            <person name="Narusaka M."/>
            <person name="Takano Y."/>
            <person name="Narusaka Y."/>
            <person name="Shirasu K."/>
        </authorList>
    </citation>
    <scope>NUCLEOTIDE SEQUENCE [LARGE SCALE GENOMIC DNA]</scope>
    <source>
        <strain evidence="2 3">MAFF305635-RFP</strain>
    </source>
</reference>
<organism evidence="2 3">
    <name type="scientific">Colletotrichum higginsianum</name>
    <dbReference type="NCBI Taxonomy" id="80884"/>
    <lineage>
        <taxon>Eukaryota</taxon>
        <taxon>Fungi</taxon>
        <taxon>Dikarya</taxon>
        <taxon>Ascomycota</taxon>
        <taxon>Pezizomycotina</taxon>
        <taxon>Sordariomycetes</taxon>
        <taxon>Hypocreomycetidae</taxon>
        <taxon>Glomerellales</taxon>
        <taxon>Glomerellaceae</taxon>
        <taxon>Colletotrichum</taxon>
        <taxon>Colletotrichum destructivum species complex</taxon>
    </lineage>
</organism>
<sequence length="118" mass="12732">MQIKPLLLLFAAAAPVFGATTADVDDVVANVEAFETTKETYESLAEIAAKGREAASESSGLTKRACPPQYKDWGTCIQAEGQQCILGCVGLIRRPAQHRSCMLRCPNVSLINCDRICN</sequence>
<gene>
    <name evidence="2" type="ORF">CH35J_012562</name>
</gene>
<accession>A0A4T0VCV9</accession>
<evidence type="ECO:0000313" key="2">
    <source>
        <dbReference type="EMBL" id="TIC89712.1"/>
    </source>
</evidence>
<feature type="chain" id="PRO_5020517630" evidence="1">
    <location>
        <begin position="19"/>
        <end position="118"/>
    </location>
</feature>
<keyword evidence="1" id="KW-0732">Signal</keyword>
<evidence type="ECO:0000256" key="1">
    <source>
        <dbReference type="SAM" id="SignalP"/>
    </source>
</evidence>
<proteinExistence type="predicted"/>
<dbReference type="AlphaFoldDB" id="A0A4T0VCV9"/>
<dbReference type="EMBL" id="MWPZ01000014">
    <property type="protein sequence ID" value="TIC89712.1"/>
    <property type="molecule type" value="Genomic_DNA"/>
</dbReference>
<evidence type="ECO:0000313" key="3">
    <source>
        <dbReference type="Proteomes" id="UP000305883"/>
    </source>
</evidence>
<comment type="caution">
    <text evidence="2">The sequence shown here is derived from an EMBL/GenBank/DDBJ whole genome shotgun (WGS) entry which is preliminary data.</text>
</comment>
<dbReference type="Proteomes" id="UP000305883">
    <property type="component" value="Unassembled WGS sequence"/>
</dbReference>
<protein>
    <submittedName>
        <fullName evidence="2">Uncharacterized protein</fullName>
    </submittedName>
</protein>
<name>A0A4T0VCV9_9PEZI</name>
<feature type="signal peptide" evidence="1">
    <location>
        <begin position="1"/>
        <end position="18"/>
    </location>
</feature>